<dbReference type="GO" id="GO:0015940">
    <property type="term" value="P:pantothenate biosynthetic process"/>
    <property type="evidence" value="ECO:0007669"/>
    <property type="project" value="UniProtKB-UniPathway"/>
</dbReference>
<keyword evidence="5 10" id="KW-0566">Pantothenate biosynthesis</keyword>
<dbReference type="InterPro" id="IPR013328">
    <property type="entry name" value="6PGD_dom2"/>
</dbReference>
<dbReference type="EC" id="1.1.1.169" evidence="3 10"/>
<dbReference type="Gene3D" id="1.10.1040.10">
    <property type="entry name" value="N-(1-d-carboxylethyl)-l-norvaline Dehydrogenase, domain 2"/>
    <property type="match status" value="1"/>
</dbReference>
<dbReference type="InterPro" id="IPR036291">
    <property type="entry name" value="NAD(P)-bd_dom_sf"/>
</dbReference>
<comment type="catalytic activity">
    <reaction evidence="9 10">
        <text>(R)-pantoate + NADP(+) = 2-dehydropantoate + NADPH + H(+)</text>
        <dbReference type="Rhea" id="RHEA:16233"/>
        <dbReference type="ChEBI" id="CHEBI:11561"/>
        <dbReference type="ChEBI" id="CHEBI:15378"/>
        <dbReference type="ChEBI" id="CHEBI:15980"/>
        <dbReference type="ChEBI" id="CHEBI:57783"/>
        <dbReference type="ChEBI" id="CHEBI:58349"/>
        <dbReference type="EC" id="1.1.1.169"/>
    </reaction>
</comment>
<evidence type="ECO:0000259" key="12">
    <source>
        <dbReference type="Pfam" id="PF08546"/>
    </source>
</evidence>
<dbReference type="FunFam" id="1.10.1040.10:FF:000017">
    <property type="entry name" value="2-dehydropantoate 2-reductase"/>
    <property type="match status" value="1"/>
</dbReference>
<dbReference type="InterPro" id="IPR008927">
    <property type="entry name" value="6-PGluconate_DH-like_C_sf"/>
</dbReference>
<evidence type="ECO:0000256" key="4">
    <source>
        <dbReference type="ARBA" id="ARBA00019465"/>
    </source>
</evidence>
<evidence type="ECO:0000256" key="6">
    <source>
        <dbReference type="ARBA" id="ARBA00022857"/>
    </source>
</evidence>
<dbReference type="Proteomes" id="UP000199377">
    <property type="component" value="Unassembled WGS sequence"/>
</dbReference>
<dbReference type="InterPro" id="IPR013332">
    <property type="entry name" value="KPR_N"/>
</dbReference>
<feature type="domain" description="Ketopantoate reductase N-terminal" evidence="11">
    <location>
        <begin position="8"/>
        <end position="144"/>
    </location>
</feature>
<gene>
    <name evidence="13" type="ORF">SAMN05216258_102465</name>
</gene>
<dbReference type="RefSeq" id="WP_092858537.1">
    <property type="nucleotide sequence ID" value="NZ_FOQH01000002.1"/>
</dbReference>
<dbReference type="NCBIfam" id="TIGR00745">
    <property type="entry name" value="apbA_panE"/>
    <property type="match status" value="1"/>
</dbReference>
<dbReference type="OrthoDB" id="9796561at2"/>
<keyword evidence="7 10" id="KW-0560">Oxidoreductase</keyword>
<dbReference type="PANTHER" id="PTHR21708:SF26">
    <property type="entry name" value="2-DEHYDROPANTOATE 2-REDUCTASE"/>
    <property type="match status" value="1"/>
</dbReference>
<dbReference type="GO" id="GO:0005737">
    <property type="term" value="C:cytoplasm"/>
    <property type="evidence" value="ECO:0007669"/>
    <property type="project" value="TreeGrafter"/>
</dbReference>
<comment type="similarity">
    <text evidence="2 10">Belongs to the ketopantoate reductase family.</text>
</comment>
<dbReference type="InterPro" id="IPR051402">
    <property type="entry name" value="KPR-Related"/>
</dbReference>
<evidence type="ECO:0000256" key="10">
    <source>
        <dbReference type="RuleBase" id="RU362068"/>
    </source>
</evidence>
<dbReference type="Pfam" id="PF02558">
    <property type="entry name" value="ApbA"/>
    <property type="match status" value="1"/>
</dbReference>
<dbReference type="EMBL" id="FOQH01000002">
    <property type="protein sequence ID" value="SFH83427.1"/>
    <property type="molecule type" value="Genomic_DNA"/>
</dbReference>
<dbReference type="PANTHER" id="PTHR21708">
    <property type="entry name" value="PROBABLE 2-DEHYDROPANTOATE 2-REDUCTASE"/>
    <property type="match status" value="1"/>
</dbReference>
<evidence type="ECO:0000313" key="13">
    <source>
        <dbReference type="EMBL" id="SFH83427.1"/>
    </source>
</evidence>
<comment type="pathway">
    <text evidence="1 10">Cofactor biosynthesis; (R)-pantothenate biosynthesis; (R)-pantoate from 3-methyl-2-oxobutanoate: step 2/2.</text>
</comment>
<keyword evidence="14" id="KW-1185">Reference proteome</keyword>
<sequence length="307" mass="31501">MRFATVATGGVNGYLAVKLAEGGADVACLARGAHLEAIRARGLRLVGPAGESVGRPRIATDDPGAIGPVDVVLFAVKAQDLDGAAPLCLPLMGPETVVIPFLNGVEASGRLESHLGAGRVLEGTCGISIFLGEPGRLDMASSFAWYKFAERDGTRSERAEAIASAMRAAGVDAVVPEDIRVELWRKFLMLATLSGVTAAGRCSAGDIQASPALSALAAECVAEIGALARATGVPIAEADEARTLQTIAGFAAGMRASMAKDLDAGRPLEVDWLSGAVARLSAAEGLDAPAHRTIAALLAPWRLGRRG</sequence>
<evidence type="ECO:0000256" key="5">
    <source>
        <dbReference type="ARBA" id="ARBA00022655"/>
    </source>
</evidence>
<comment type="function">
    <text evidence="10">Catalyzes the NADPH-dependent reduction of ketopantoate into pantoic acid.</text>
</comment>
<feature type="domain" description="Ketopantoate reductase C-terminal" evidence="12">
    <location>
        <begin position="178"/>
        <end position="299"/>
    </location>
</feature>
<dbReference type="AlphaFoldDB" id="A0A1I3D9M4"/>
<dbReference type="STRING" id="1114924.SAMN05216258_102465"/>
<dbReference type="InterPro" id="IPR013752">
    <property type="entry name" value="KPA_reductase"/>
</dbReference>
<evidence type="ECO:0000256" key="3">
    <source>
        <dbReference type="ARBA" id="ARBA00013014"/>
    </source>
</evidence>
<evidence type="ECO:0000256" key="1">
    <source>
        <dbReference type="ARBA" id="ARBA00004994"/>
    </source>
</evidence>
<dbReference type="UniPathway" id="UPA00028">
    <property type="reaction ID" value="UER00004"/>
</dbReference>
<dbReference type="SUPFAM" id="SSF48179">
    <property type="entry name" value="6-phosphogluconate dehydrogenase C-terminal domain-like"/>
    <property type="match status" value="1"/>
</dbReference>
<name>A0A1I3D9M4_9RHOB</name>
<dbReference type="InterPro" id="IPR003710">
    <property type="entry name" value="ApbA"/>
</dbReference>
<reference evidence="13 14" key="1">
    <citation type="submission" date="2016-10" db="EMBL/GenBank/DDBJ databases">
        <authorList>
            <person name="de Groot N.N."/>
        </authorList>
    </citation>
    <scope>NUCLEOTIDE SEQUENCE [LARGE SCALE GENOMIC DNA]</scope>
    <source>
        <strain evidence="13 14">CGMCC 1.11030</strain>
    </source>
</reference>
<evidence type="ECO:0000256" key="9">
    <source>
        <dbReference type="ARBA" id="ARBA00048793"/>
    </source>
</evidence>
<evidence type="ECO:0000256" key="7">
    <source>
        <dbReference type="ARBA" id="ARBA00023002"/>
    </source>
</evidence>
<protein>
    <recommendedName>
        <fullName evidence="4 10">2-dehydropantoate 2-reductase</fullName>
        <ecNumber evidence="3 10">1.1.1.169</ecNumber>
    </recommendedName>
    <alternativeName>
        <fullName evidence="8 10">Ketopantoate reductase</fullName>
    </alternativeName>
</protein>
<keyword evidence="6 10" id="KW-0521">NADP</keyword>
<organism evidence="13 14">
    <name type="scientific">Albimonas pacifica</name>
    <dbReference type="NCBI Taxonomy" id="1114924"/>
    <lineage>
        <taxon>Bacteria</taxon>
        <taxon>Pseudomonadati</taxon>
        <taxon>Pseudomonadota</taxon>
        <taxon>Alphaproteobacteria</taxon>
        <taxon>Rhodobacterales</taxon>
        <taxon>Paracoccaceae</taxon>
        <taxon>Albimonas</taxon>
    </lineage>
</organism>
<evidence type="ECO:0000259" key="11">
    <source>
        <dbReference type="Pfam" id="PF02558"/>
    </source>
</evidence>
<evidence type="ECO:0000256" key="8">
    <source>
        <dbReference type="ARBA" id="ARBA00032024"/>
    </source>
</evidence>
<evidence type="ECO:0000256" key="2">
    <source>
        <dbReference type="ARBA" id="ARBA00007870"/>
    </source>
</evidence>
<dbReference type="SUPFAM" id="SSF51735">
    <property type="entry name" value="NAD(P)-binding Rossmann-fold domains"/>
    <property type="match status" value="1"/>
</dbReference>
<dbReference type="Gene3D" id="3.40.50.720">
    <property type="entry name" value="NAD(P)-binding Rossmann-like Domain"/>
    <property type="match status" value="1"/>
</dbReference>
<dbReference type="Pfam" id="PF08546">
    <property type="entry name" value="ApbA_C"/>
    <property type="match status" value="1"/>
</dbReference>
<accession>A0A1I3D9M4</accession>
<evidence type="ECO:0000313" key="14">
    <source>
        <dbReference type="Proteomes" id="UP000199377"/>
    </source>
</evidence>
<dbReference type="GO" id="GO:0008677">
    <property type="term" value="F:2-dehydropantoate 2-reductase activity"/>
    <property type="evidence" value="ECO:0007669"/>
    <property type="project" value="UniProtKB-EC"/>
</dbReference>
<proteinExistence type="inferred from homology"/>